<proteinExistence type="predicted"/>
<evidence type="ECO:0000313" key="1">
    <source>
        <dbReference type="EMBL" id="GES34585.1"/>
    </source>
</evidence>
<keyword evidence="2" id="KW-1185">Reference proteome</keyword>
<protein>
    <submittedName>
        <fullName evidence="1">Uncharacterized protein</fullName>
    </submittedName>
</protein>
<organism evidence="1 2">
    <name type="scientific">Streptomyces angustmyceticus</name>
    <dbReference type="NCBI Taxonomy" id="285578"/>
    <lineage>
        <taxon>Bacteria</taxon>
        <taxon>Bacillati</taxon>
        <taxon>Actinomycetota</taxon>
        <taxon>Actinomycetes</taxon>
        <taxon>Kitasatosporales</taxon>
        <taxon>Streptomycetaceae</taxon>
        <taxon>Streptomyces</taxon>
    </lineage>
</organism>
<name>A0A5J4LWC2_9ACTN</name>
<dbReference type="EMBL" id="BLAG01000032">
    <property type="protein sequence ID" value="GES34585.1"/>
    <property type="molecule type" value="Genomic_DNA"/>
</dbReference>
<comment type="caution">
    <text evidence="1">The sequence shown here is derived from an EMBL/GenBank/DDBJ whole genome shotgun (WGS) entry which is preliminary data.</text>
</comment>
<dbReference type="Proteomes" id="UP000325598">
    <property type="component" value="Unassembled WGS sequence"/>
</dbReference>
<accession>A0A5J4LWC2</accession>
<evidence type="ECO:0000313" key="2">
    <source>
        <dbReference type="Proteomes" id="UP000325598"/>
    </source>
</evidence>
<dbReference type="AlphaFoldDB" id="A0A5J4LWC2"/>
<sequence>MHARPFGPYAIRRLDAGLPTVPYYWRCKSGGPSIPHRGWTAVPWKKRDFRVRLPYARPDEEIPPPAEP</sequence>
<reference evidence="1 2" key="1">
    <citation type="submission" date="2019-10" db="EMBL/GenBank/DDBJ databases">
        <title>Whole genome shotgun sequence of Streptomyces angustmyceticus NBRC 3934.</title>
        <authorList>
            <person name="Hosoyama A."/>
            <person name="Ichikawa N."/>
            <person name="Kimura A."/>
            <person name="Kitahashi Y."/>
            <person name="Komaki H."/>
            <person name="Uohara A."/>
        </authorList>
    </citation>
    <scope>NUCLEOTIDE SEQUENCE [LARGE SCALE GENOMIC DNA]</scope>
    <source>
        <strain evidence="1 2">NBRC 3934</strain>
    </source>
</reference>
<gene>
    <name evidence="1" type="ORF">San01_70730</name>
</gene>